<keyword evidence="1" id="KW-0732">Signal</keyword>
<feature type="signal peptide" evidence="1">
    <location>
        <begin position="1"/>
        <end position="23"/>
    </location>
</feature>
<gene>
    <name evidence="3" type="ORF">HOC_05603</name>
</gene>
<accession>A0A059G9D5</accession>
<keyword evidence="4" id="KW-1185">Reference proteome</keyword>
<reference evidence="3 4" key="1">
    <citation type="journal article" date="2014" name="Antonie Van Leeuwenhoek">
        <title>Hyphomonas beringensis sp. nov. and Hyphomonas chukchiensis sp. nov., isolated from surface seawater of the Bering Sea and Chukchi Sea.</title>
        <authorList>
            <person name="Li C."/>
            <person name="Lai Q."/>
            <person name="Li G."/>
            <person name="Dong C."/>
            <person name="Wang J."/>
            <person name="Liao Y."/>
            <person name="Shao Z."/>
        </authorList>
    </citation>
    <scope>NUCLEOTIDE SEQUENCE [LARGE SCALE GENOMIC DNA]</scope>
    <source>
        <strain evidence="3 4">SCH89</strain>
    </source>
</reference>
<dbReference type="Pfam" id="PF09537">
    <property type="entry name" value="DUF2383"/>
    <property type="match status" value="1"/>
</dbReference>
<evidence type="ECO:0000256" key="1">
    <source>
        <dbReference type="SAM" id="SignalP"/>
    </source>
</evidence>
<protein>
    <recommendedName>
        <fullName evidence="2">DUF2383 domain-containing protein</fullName>
    </recommendedName>
</protein>
<dbReference type="Gene3D" id="1.20.1260.10">
    <property type="match status" value="1"/>
</dbReference>
<dbReference type="AlphaFoldDB" id="A0A059G9D5"/>
<dbReference type="PATRIC" id="fig|1280953.3.peg.1128"/>
<feature type="chain" id="PRO_5001578089" description="DUF2383 domain-containing protein" evidence="1">
    <location>
        <begin position="24"/>
        <end position="186"/>
    </location>
</feature>
<dbReference type="RefSeq" id="WP_035536598.1">
    <property type="nucleotide sequence ID" value="NZ_ARYL01000006.1"/>
</dbReference>
<name>A0A059G9D5_9PROT</name>
<dbReference type="PROSITE" id="PS51257">
    <property type="entry name" value="PROKAR_LIPOPROTEIN"/>
    <property type="match status" value="1"/>
</dbReference>
<evidence type="ECO:0000313" key="3">
    <source>
        <dbReference type="EMBL" id="KDA03334.1"/>
    </source>
</evidence>
<evidence type="ECO:0000313" key="4">
    <source>
        <dbReference type="Proteomes" id="UP000024942"/>
    </source>
</evidence>
<dbReference type="Proteomes" id="UP000024942">
    <property type="component" value="Unassembled WGS sequence"/>
</dbReference>
<dbReference type="InterPro" id="IPR012347">
    <property type="entry name" value="Ferritin-like"/>
</dbReference>
<sequence length="186" mass="20093">MRLHIYALTAIAAPLALGACANAGLTNSEKAMASESTAEAPYLKTEVNELNKLTSIYIDAAALYKQAADIPDKNNGLKEMLLELHDYRNGEREVIQDRVIALGGDPATIGEALGTGHRTFTALRTAVDNDSEVAIEEVLRGEEYIRDELAKTAKTDLTPESAALIKKLQVSVNAEIKKLEAKDKAI</sequence>
<comment type="caution">
    <text evidence="3">The sequence shown here is derived from an EMBL/GenBank/DDBJ whole genome shotgun (WGS) entry which is preliminary data.</text>
</comment>
<proteinExistence type="predicted"/>
<organism evidence="3 4">
    <name type="scientific">Hyphomonas oceanitis SCH89</name>
    <dbReference type="NCBI Taxonomy" id="1280953"/>
    <lineage>
        <taxon>Bacteria</taxon>
        <taxon>Pseudomonadati</taxon>
        <taxon>Pseudomonadota</taxon>
        <taxon>Alphaproteobacteria</taxon>
        <taxon>Hyphomonadales</taxon>
        <taxon>Hyphomonadaceae</taxon>
        <taxon>Hyphomonas</taxon>
    </lineage>
</organism>
<evidence type="ECO:0000259" key="2">
    <source>
        <dbReference type="Pfam" id="PF09537"/>
    </source>
</evidence>
<dbReference type="InterPro" id="IPR019052">
    <property type="entry name" value="DUF2383"/>
</dbReference>
<dbReference type="OrthoDB" id="7265085at2"/>
<feature type="domain" description="DUF2383" evidence="2">
    <location>
        <begin position="47"/>
        <end position="151"/>
    </location>
</feature>
<dbReference type="EMBL" id="ARYL01000006">
    <property type="protein sequence ID" value="KDA03334.1"/>
    <property type="molecule type" value="Genomic_DNA"/>
</dbReference>